<dbReference type="AlphaFoldDB" id="A0A1B1AGV4"/>
<sequence>MAQTKFSAGQRVSVMRSGAFSAPSGAYRIVQPLPHDRGAQQYRVRNDAEAYDRILDEARLEAVSYD</sequence>
<evidence type="ECO:0000313" key="2">
    <source>
        <dbReference type="Proteomes" id="UP000092498"/>
    </source>
</evidence>
<gene>
    <name evidence="1" type="ORF">ATE48_07555</name>
</gene>
<proteinExistence type="predicted"/>
<accession>A0A1B1AGV4</accession>
<dbReference type="InParanoid" id="A0A1B1AGV4"/>
<reference evidence="1 2" key="1">
    <citation type="submission" date="2015-11" db="EMBL/GenBank/DDBJ databases">
        <title>Whole-Genome Sequence of Candidatus Oderbacter manganicum from the National Park Lower Oder Valley, Germany.</title>
        <authorList>
            <person name="Braun B."/>
            <person name="Liere K."/>
            <person name="Szewzyk U."/>
        </authorList>
    </citation>
    <scope>NUCLEOTIDE SEQUENCE [LARGE SCALE GENOMIC DNA]</scope>
    <source>
        <strain evidence="1 2">OTSz_A_272</strain>
    </source>
</reference>
<evidence type="ECO:0000313" key="1">
    <source>
        <dbReference type="EMBL" id="ANP45787.1"/>
    </source>
</evidence>
<dbReference type="EMBL" id="CP013244">
    <property type="protein sequence ID" value="ANP45787.1"/>
    <property type="molecule type" value="Genomic_DNA"/>
</dbReference>
<dbReference type="STRING" id="1759059.ATE48_07555"/>
<dbReference type="OrthoDB" id="8455641at2"/>
<protein>
    <submittedName>
        <fullName evidence="1">Uncharacterized protein</fullName>
    </submittedName>
</protein>
<organism evidence="1 2">
    <name type="scientific">Candidatus Viadribacter manganicus</name>
    <dbReference type="NCBI Taxonomy" id="1759059"/>
    <lineage>
        <taxon>Bacteria</taxon>
        <taxon>Pseudomonadati</taxon>
        <taxon>Pseudomonadota</taxon>
        <taxon>Alphaproteobacteria</taxon>
        <taxon>Hyphomonadales</taxon>
        <taxon>Hyphomonadaceae</taxon>
        <taxon>Candidatus Viadribacter</taxon>
    </lineage>
</organism>
<dbReference type="KEGG" id="cbot:ATE48_07555"/>
<dbReference type="Proteomes" id="UP000092498">
    <property type="component" value="Chromosome"/>
</dbReference>
<keyword evidence="2" id="KW-1185">Reference proteome</keyword>
<dbReference type="RefSeq" id="WP_066769695.1">
    <property type="nucleotide sequence ID" value="NZ_CP013244.1"/>
</dbReference>
<name>A0A1B1AGV4_9PROT</name>